<dbReference type="AlphaFoldDB" id="A0AAW0Y1M5"/>
<dbReference type="SUPFAM" id="SSF49899">
    <property type="entry name" value="Concanavalin A-like lectins/glucanases"/>
    <property type="match status" value="1"/>
</dbReference>
<reference evidence="1 2" key="1">
    <citation type="journal article" date="2024" name="BMC Genomics">
        <title>Genome assembly of redclaw crayfish (Cherax quadricarinatus) provides insights into its immune adaptation and hypoxia tolerance.</title>
        <authorList>
            <person name="Liu Z."/>
            <person name="Zheng J."/>
            <person name="Li H."/>
            <person name="Fang K."/>
            <person name="Wang S."/>
            <person name="He J."/>
            <person name="Zhou D."/>
            <person name="Weng S."/>
            <person name="Chi M."/>
            <person name="Gu Z."/>
            <person name="He J."/>
            <person name="Li F."/>
            <person name="Wang M."/>
        </authorList>
    </citation>
    <scope>NUCLEOTIDE SEQUENCE [LARGE SCALE GENOMIC DNA]</scope>
    <source>
        <strain evidence="1">ZL_2023a</strain>
    </source>
</reference>
<dbReference type="InterPro" id="IPR013320">
    <property type="entry name" value="ConA-like_dom_sf"/>
</dbReference>
<proteinExistence type="predicted"/>
<accession>A0AAW0Y1M5</accession>
<evidence type="ECO:0000313" key="1">
    <source>
        <dbReference type="EMBL" id="KAK8749917.1"/>
    </source>
</evidence>
<dbReference type="EMBL" id="JARKIK010000008">
    <property type="protein sequence ID" value="KAK8749917.1"/>
    <property type="molecule type" value="Genomic_DNA"/>
</dbReference>
<keyword evidence="2" id="KW-1185">Reference proteome</keyword>
<feature type="non-terminal residue" evidence="1">
    <location>
        <position position="1"/>
    </location>
</feature>
<evidence type="ECO:0000313" key="2">
    <source>
        <dbReference type="Proteomes" id="UP001445076"/>
    </source>
</evidence>
<comment type="caution">
    <text evidence="1">The sequence shown here is derived from an EMBL/GenBank/DDBJ whole genome shotgun (WGS) entry which is preliminary data.</text>
</comment>
<feature type="non-terminal residue" evidence="1">
    <location>
        <position position="102"/>
    </location>
</feature>
<name>A0AAW0Y1M5_CHEQU</name>
<protein>
    <submittedName>
        <fullName evidence="1">Uncharacterized protein</fullName>
    </submittedName>
</protein>
<sequence length="102" mass="11346">ILIAVKPDTTESMFLFAVTNPLENLIQLGVSLTPGGPGATNLSLYYTDGDRHMTSQAIASFLVPQFTGSWTRLSLKVTEEEVQLWFNCQVYNSVLVRRVPLQ</sequence>
<gene>
    <name evidence="1" type="ORF">OTU49_015131</name>
</gene>
<dbReference type="Proteomes" id="UP001445076">
    <property type="component" value="Unassembled WGS sequence"/>
</dbReference>
<dbReference type="Gene3D" id="2.60.120.200">
    <property type="match status" value="1"/>
</dbReference>
<organism evidence="1 2">
    <name type="scientific">Cherax quadricarinatus</name>
    <name type="common">Australian red claw crayfish</name>
    <dbReference type="NCBI Taxonomy" id="27406"/>
    <lineage>
        <taxon>Eukaryota</taxon>
        <taxon>Metazoa</taxon>
        <taxon>Ecdysozoa</taxon>
        <taxon>Arthropoda</taxon>
        <taxon>Crustacea</taxon>
        <taxon>Multicrustacea</taxon>
        <taxon>Malacostraca</taxon>
        <taxon>Eumalacostraca</taxon>
        <taxon>Eucarida</taxon>
        <taxon>Decapoda</taxon>
        <taxon>Pleocyemata</taxon>
        <taxon>Astacidea</taxon>
        <taxon>Parastacoidea</taxon>
        <taxon>Parastacidae</taxon>
        <taxon>Cherax</taxon>
    </lineage>
</organism>